<feature type="compositionally biased region" description="Polar residues" evidence="1">
    <location>
        <begin position="264"/>
        <end position="281"/>
    </location>
</feature>
<evidence type="ECO:0000313" key="2">
    <source>
        <dbReference type="EMBL" id="CAJ0598229.1"/>
    </source>
</evidence>
<keyword evidence="3" id="KW-1185">Reference proteome</keyword>
<proteinExistence type="predicted"/>
<reference evidence="2" key="1">
    <citation type="submission" date="2023-07" db="EMBL/GenBank/DDBJ databases">
        <authorList>
            <consortium name="CYATHOMIX"/>
        </authorList>
    </citation>
    <scope>NUCLEOTIDE SEQUENCE</scope>
    <source>
        <strain evidence="2">N/A</strain>
    </source>
</reference>
<feature type="region of interest" description="Disordered" evidence="1">
    <location>
        <begin position="105"/>
        <end position="136"/>
    </location>
</feature>
<dbReference type="AlphaFoldDB" id="A0AA36GU81"/>
<accession>A0AA36GU81</accession>
<comment type="caution">
    <text evidence="2">The sequence shown here is derived from an EMBL/GenBank/DDBJ whole genome shotgun (WGS) entry which is preliminary data.</text>
</comment>
<organism evidence="2 3">
    <name type="scientific">Cylicocyclus nassatus</name>
    <name type="common">Nematode worm</name>
    <dbReference type="NCBI Taxonomy" id="53992"/>
    <lineage>
        <taxon>Eukaryota</taxon>
        <taxon>Metazoa</taxon>
        <taxon>Ecdysozoa</taxon>
        <taxon>Nematoda</taxon>
        <taxon>Chromadorea</taxon>
        <taxon>Rhabditida</taxon>
        <taxon>Rhabditina</taxon>
        <taxon>Rhabditomorpha</taxon>
        <taxon>Strongyloidea</taxon>
        <taxon>Strongylidae</taxon>
        <taxon>Cylicocyclus</taxon>
    </lineage>
</organism>
<protein>
    <submittedName>
        <fullName evidence="2">Uncharacterized protein</fullName>
    </submittedName>
</protein>
<dbReference type="EMBL" id="CATQJL010000223">
    <property type="protein sequence ID" value="CAJ0598229.1"/>
    <property type="molecule type" value="Genomic_DNA"/>
</dbReference>
<gene>
    <name evidence="2" type="ORF">CYNAS_LOCUS10212</name>
</gene>
<sequence length="347" mass="36993">MQRFLHSFVGDAIFAGGGTKKEREDEHYENDVIVITNRFPKELNFFCNPRHELMRDHLCYGHVDAYALACAEDTPPMHLVPFCLAFKFLFDCELISEWDSEDELAGKAPKASEEAEKEVVGEPMKTLRPTPEDASLSAKVMQEELELEQLLKEKEKMSTKNELVAPPKIALPALTGAAVKTNEAISPAIPEPASAIITKPDLVGSPNIAGPGKGATVVADRTSISKIADPAPIASLKTDQTGPEAIAKPSLGATVLSNKPAPSANMQSAPDSMKTNLNSSSKIAEPASAGAILATNASSPVNINSALGGAPAATNRSRITTTEQKDMTLTPSNFHPFSAVRLPTVKP</sequence>
<feature type="region of interest" description="Disordered" evidence="1">
    <location>
        <begin position="254"/>
        <end position="281"/>
    </location>
</feature>
<evidence type="ECO:0000256" key="1">
    <source>
        <dbReference type="SAM" id="MobiDB-lite"/>
    </source>
</evidence>
<name>A0AA36GU81_CYLNA</name>
<feature type="compositionally biased region" description="Basic and acidic residues" evidence="1">
    <location>
        <begin position="110"/>
        <end position="120"/>
    </location>
</feature>
<evidence type="ECO:0000313" key="3">
    <source>
        <dbReference type="Proteomes" id="UP001176961"/>
    </source>
</evidence>
<dbReference type="Proteomes" id="UP001176961">
    <property type="component" value="Unassembled WGS sequence"/>
</dbReference>